<dbReference type="InterPro" id="IPR036021">
    <property type="entry name" value="Tungsten_al_ferr_oxy-like_C"/>
</dbReference>
<dbReference type="InterPro" id="IPR013983">
    <property type="entry name" value="Ald_Fedxn_OxRdtase_N"/>
</dbReference>
<dbReference type="RefSeq" id="WP_137423129.1">
    <property type="nucleotide sequence ID" value="NZ_CP040098.1"/>
</dbReference>
<keyword evidence="7" id="KW-0411">Iron-sulfur</keyword>
<keyword evidence="3" id="KW-0004">4Fe-4S</keyword>
<sequence length="578" mass="60990">MDKILRIDMSAEGGPGISEQPLGEYAGLGGRALTSAIVSKEVPPTCHPLSAQNKLVIAPGLLSGTTGAMTGRISMGCKSPLTGGIKEANAGGQASQVLARLGYAAIVIEGKPQGDDLYKVLINKDGVKIVSDNGLKGLGNYKTVEKLREEHGDKIAVISIGPAGEMKLAAATVACTDPELRPTRHAARGGVGAVMGAKRVKVIVLDDTGLKMRSPKDPEAYKEANKRFVEGLRKHPVTGEGLPAYGTNVLTNVINEAGAYPTYNFKEGRFAGAAKISGETLAETEKARGGIPTHGCHRGCVIRCSGVYVDKDGHYLTKQPEYETVWAHGGNCGIDDLDAIAQMDFLDDDIGVDTIEMGATIGVAMEAGLAKFGDAQAAIELVKEVGKGTPLGRILGSGAAVTGKVFGIERVPVVKGQAMPAYDPRAVKGMGVTFATSTMGADHTAGYAVVTNILKIGGDVDPLSPQGQVELSRNLQIATAAIDSTGMCLFIAFAILDQPDTFQALIDMINAFYGLSMTADDVTALGKKVLEMERDFNRRAGFTAQQDRLPDFMKKEPISPHNVTFDIPDEELDKVFSW</sequence>
<dbReference type="Gene3D" id="1.10.599.10">
    <property type="entry name" value="Aldehyde Ferredoxin Oxidoreductase Protein, subunit A, domain 3"/>
    <property type="match status" value="1"/>
</dbReference>
<evidence type="ECO:0000256" key="8">
    <source>
        <dbReference type="ARBA" id="ARBA00049934"/>
    </source>
</evidence>
<proteinExistence type="inferred from homology"/>
<evidence type="ECO:0000256" key="7">
    <source>
        <dbReference type="ARBA" id="ARBA00023014"/>
    </source>
</evidence>
<keyword evidence="11" id="KW-1185">Reference proteome</keyword>
<dbReference type="PANTHER" id="PTHR30038">
    <property type="entry name" value="ALDEHYDE FERREDOXIN OXIDOREDUCTASE"/>
    <property type="match status" value="1"/>
</dbReference>
<evidence type="ECO:0000256" key="4">
    <source>
        <dbReference type="ARBA" id="ARBA00022723"/>
    </source>
</evidence>
<dbReference type="InterPro" id="IPR013984">
    <property type="entry name" value="Ald_Fedxn_OxRdtase_dom2"/>
</dbReference>
<dbReference type="GO" id="GO:0016625">
    <property type="term" value="F:oxidoreductase activity, acting on the aldehyde or oxo group of donors, iron-sulfur protein as acceptor"/>
    <property type="evidence" value="ECO:0007669"/>
    <property type="project" value="InterPro"/>
</dbReference>
<dbReference type="EMBL" id="CP040098">
    <property type="protein sequence ID" value="QCQ21160.1"/>
    <property type="molecule type" value="Genomic_DNA"/>
</dbReference>
<dbReference type="InterPro" id="IPR001203">
    <property type="entry name" value="OxRdtase_Ald_Fedxn_C"/>
</dbReference>
<dbReference type="SMART" id="SM00790">
    <property type="entry name" value="AFOR_N"/>
    <property type="match status" value="1"/>
</dbReference>
<dbReference type="InterPro" id="IPR036503">
    <property type="entry name" value="Ald_Fedxn_OxRdtase_N_sf"/>
</dbReference>
<keyword evidence="4" id="KW-0479">Metal-binding</keyword>
<organism evidence="10 11">
    <name type="scientific">Desulfoglaeba alkanexedens ALDC</name>
    <dbReference type="NCBI Taxonomy" id="980445"/>
    <lineage>
        <taxon>Bacteria</taxon>
        <taxon>Pseudomonadati</taxon>
        <taxon>Thermodesulfobacteriota</taxon>
        <taxon>Syntrophobacteria</taxon>
        <taxon>Syntrophobacterales</taxon>
        <taxon>Syntrophobacteraceae</taxon>
        <taxon>Desulfoglaeba</taxon>
    </lineage>
</organism>
<dbReference type="InterPro" id="IPR051919">
    <property type="entry name" value="W-dependent_AOR"/>
</dbReference>
<comment type="similarity">
    <text evidence="2">Belongs to the AOR/FOR family.</text>
</comment>
<keyword evidence="5" id="KW-0560">Oxidoreductase</keyword>
<dbReference type="Gene3D" id="1.10.569.10">
    <property type="entry name" value="Aldehyde Ferredoxin Oxidoreductase Protein, subunit A, domain 2"/>
    <property type="match status" value="1"/>
</dbReference>
<dbReference type="Pfam" id="PF01314">
    <property type="entry name" value="AFOR_C"/>
    <property type="match status" value="1"/>
</dbReference>
<protein>
    <submittedName>
        <fullName evidence="10">Aldehyde ferredoxin oxidoreductase</fullName>
    </submittedName>
</protein>
<feature type="domain" description="Aldehyde ferredoxin oxidoreductase N-terminal" evidence="9">
    <location>
        <begin position="1"/>
        <end position="209"/>
    </location>
</feature>
<dbReference type="SUPFAM" id="SSF48310">
    <property type="entry name" value="Aldehyde ferredoxin oxidoreductase, C-terminal domains"/>
    <property type="match status" value="1"/>
</dbReference>
<evidence type="ECO:0000256" key="5">
    <source>
        <dbReference type="ARBA" id="ARBA00023002"/>
    </source>
</evidence>
<dbReference type="GO" id="GO:0046872">
    <property type="term" value="F:metal ion binding"/>
    <property type="evidence" value="ECO:0007669"/>
    <property type="project" value="UniProtKB-KW"/>
</dbReference>
<evidence type="ECO:0000256" key="3">
    <source>
        <dbReference type="ARBA" id="ARBA00022485"/>
    </source>
</evidence>
<name>A0A4P8L0C3_9BACT</name>
<accession>A0A4P8L0C3</accession>
<keyword evidence="6" id="KW-0408">Iron</keyword>
<comment type="cofactor">
    <cofactor evidence="8">
        <name>tungstopterin</name>
        <dbReference type="ChEBI" id="CHEBI:30402"/>
    </cofactor>
</comment>
<evidence type="ECO:0000313" key="11">
    <source>
        <dbReference type="Proteomes" id="UP000298602"/>
    </source>
</evidence>
<evidence type="ECO:0000256" key="6">
    <source>
        <dbReference type="ARBA" id="ARBA00023004"/>
    </source>
</evidence>
<dbReference type="Pfam" id="PF02730">
    <property type="entry name" value="AFOR_N"/>
    <property type="match status" value="1"/>
</dbReference>
<gene>
    <name evidence="10" type="ORF">FDQ92_02485</name>
</gene>
<dbReference type="KEGG" id="dax:FDQ92_02485"/>
<evidence type="ECO:0000313" key="10">
    <source>
        <dbReference type="EMBL" id="QCQ21160.1"/>
    </source>
</evidence>
<reference evidence="10 11" key="1">
    <citation type="submission" date="2019-05" db="EMBL/GenBank/DDBJ databases">
        <title>The Complete Genome Sequence of the n-alkane-degrading Desulfoglaeba alkanexedens ALDC reveals multiple alkylsuccinate synthase gene clusters.</title>
        <authorList>
            <person name="Callaghan A.V."/>
            <person name="Davidova I.A."/>
            <person name="Duncan K.E."/>
            <person name="Morris B."/>
            <person name="McInerney M.J."/>
        </authorList>
    </citation>
    <scope>NUCLEOTIDE SEQUENCE [LARGE SCALE GENOMIC DNA]</scope>
    <source>
        <strain evidence="10 11">ALDC</strain>
    </source>
</reference>
<evidence type="ECO:0000256" key="1">
    <source>
        <dbReference type="ARBA" id="ARBA00001966"/>
    </source>
</evidence>
<dbReference type="Proteomes" id="UP000298602">
    <property type="component" value="Chromosome"/>
</dbReference>
<dbReference type="GO" id="GO:0009055">
    <property type="term" value="F:electron transfer activity"/>
    <property type="evidence" value="ECO:0007669"/>
    <property type="project" value="InterPro"/>
</dbReference>
<dbReference type="Gene3D" id="3.60.9.10">
    <property type="entry name" value="Aldehyde ferredoxin oxidoreductase, N-terminal domain"/>
    <property type="match status" value="1"/>
</dbReference>
<evidence type="ECO:0000259" key="9">
    <source>
        <dbReference type="SMART" id="SM00790"/>
    </source>
</evidence>
<dbReference type="SUPFAM" id="SSF56228">
    <property type="entry name" value="Aldehyde ferredoxin oxidoreductase, N-terminal domain"/>
    <property type="match status" value="1"/>
</dbReference>
<comment type="cofactor">
    <cofactor evidence="1">
        <name>[4Fe-4S] cluster</name>
        <dbReference type="ChEBI" id="CHEBI:49883"/>
    </cofactor>
</comment>
<dbReference type="GO" id="GO:0051539">
    <property type="term" value="F:4 iron, 4 sulfur cluster binding"/>
    <property type="evidence" value="ECO:0007669"/>
    <property type="project" value="UniProtKB-KW"/>
</dbReference>
<reference evidence="10 11" key="2">
    <citation type="submission" date="2019-05" db="EMBL/GenBank/DDBJ databases">
        <authorList>
            <person name="Suflita J.M."/>
            <person name="Marks C.R."/>
        </authorList>
    </citation>
    <scope>NUCLEOTIDE SEQUENCE [LARGE SCALE GENOMIC DNA]</scope>
    <source>
        <strain evidence="10 11">ALDC</strain>
    </source>
</reference>
<dbReference type="InterPro" id="IPR013985">
    <property type="entry name" value="Ald_Fedxn_OxRdtase_dom3"/>
</dbReference>
<dbReference type="AlphaFoldDB" id="A0A4P8L0C3"/>
<dbReference type="PANTHER" id="PTHR30038:SF0">
    <property type="entry name" value="TUNGSTEN-CONTAINING ALDEHYDE FERREDOXIN OXIDOREDUCTASE"/>
    <property type="match status" value="1"/>
</dbReference>
<dbReference type="OrthoDB" id="9763894at2"/>
<evidence type="ECO:0000256" key="2">
    <source>
        <dbReference type="ARBA" id="ARBA00011032"/>
    </source>
</evidence>